<evidence type="ECO:0000256" key="3">
    <source>
        <dbReference type="ARBA" id="ARBA00023163"/>
    </source>
</evidence>
<gene>
    <name evidence="5" type="ORF">BSPP4475_18900</name>
</gene>
<dbReference type="GO" id="GO:0005829">
    <property type="term" value="C:cytosol"/>
    <property type="evidence" value="ECO:0007669"/>
    <property type="project" value="TreeGrafter"/>
</dbReference>
<dbReference type="PRINTS" id="PR00033">
    <property type="entry name" value="HTHASNC"/>
</dbReference>
<organism evidence="5 6">
    <name type="scientific">Brevibacillus aydinogluensis</name>
    <dbReference type="NCBI Taxonomy" id="927786"/>
    <lineage>
        <taxon>Bacteria</taxon>
        <taxon>Bacillati</taxon>
        <taxon>Bacillota</taxon>
        <taxon>Bacilli</taxon>
        <taxon>Bacillales</taxon>
        <taxon>Paenibacillaceae</taxon>
        <taxon>Brevibacillus</taxon>
    </lineage>
</organism>
<dbReference type="GO" id="GO:0043565">
    <property type="term" value="F:sequence-specific DNA binding"/>
    <property type="evidence" value="ECO:0007669"/>
    <property type="project" value="InterPro"/>
</dbReference>
<evidence type="ECO:0000256" key="1">
    <source>
        <dbReference type="ARBA" id="ARBA00023015"/>
    </source>
</evidence>
<dbReference type="InterPro" id="IPR036388">
    <property type="entry name" value="WH-like_DNA-bd_sf"/>
</dbReference>
<keyword evidence="2" id="KW-0238">DNA-binding</keyword>
<keyword evidence="1" id="KW-0805">Transcription regulation</keyword>
<dbReference type="Pfam" id="PF13404">
    <property type="entry name" value="HTH_AsnC-type"/>
    <property type="match status" value="1"/>
</dbReference>
<dbReference type="InterPro" id="IPR019887">
    <property type="entry name" value="Tscrpt_reg_AsnC/Lrp_C"/>
</dbReference>
<dbReference type="GO" id="GO:0043200">
    <property type="term" value="P:response to amino acid"/>
    <property type="evidence" value="ECO:0007669"/>
    <property type="project" value="TreeGrafter"/>
</dbReference>
<feature type="domain" description="HTH asnC-type" evidence="4">
    <location>
        <begin position="2"/>
        <end position="63"/>
    </location>
</feature>
<evidence type="ECO:0000256" key="2">
    <source>
        <dbReference type="ARBA" id="ARBA00023125"/>
    </source>
</evidence>
<keyword evidence="6" id="KW-1185">Reference proteome</keyword>
<dbReference type="EMBL" id="OY569118">
    <property type="protein sequence ID" value="CAJ1004364.1"/>
    <property type="molecule type" value="Genomic_DNA"/>
</dbReference>
<evidence type="ECO:0000313" key="5">
    <source>
        <dbReference type="EMBL" id="CAJ1004364.1"/>
    </source>
</evidence>
<dbReference type="Proteomes" id="UP001189619">
    <property type="component" value="Chromosome"/>
</dbReference>
<reference evidence="5" key="1">
    <citation type="submission" date="2023-07" db="EMBL/GenBank/DDBJ databases">
        <authorList>
            <person name="Ivanov I."/>
            <person name="Teneva D."/>
            <person name="Stoikov I."/>
        </authorList>
    </citation>
    <scope>NUCLEOTIDE SEQUENCE</scope>
    <source>
        <strain evidence="5">4475</strain>
    </source>
</reference>
<dbReference type="InterPro" id="IPR000485">
    <property type="entry name" value="AsnC-type_HTH_dom"/>
</dbReference>
<dbReference type="SMART" id="SM00344">
    <property type="entry name" value="HTH_ASNC"/>
    <property type="match status" value="1"/>
</dbReference>
<keyword evidence="3" id="KW-0804">Transcription</keyword>
<dbReference type="RefSeq" id="WP_171566111.1">
    <property type="nucleotide sequence ID" value="NZ_OY569118.1"/>
</dbReference>
<dbReference type="InterPro" id="IPR019888">
    <property type="entry name" value="Tscrpt_reg_AsnC-like"/>
</dbReference>
<dbReference type="AlphaFoldDB" id="A0AA48RJA0"/>
<protein>
    <submittedName>
        <fullName evidence="5">Transcriptional regulator</fullName>
    </submittedName>
</protein>
<sequence length="137" mass="15296">MLDQTDLHILALLRENARLSWKEIGEQVHLTGQAVGNRIRRMEDMGVIRGYTAVVDPAKLGPSLTAIVTILMKTTDHGQFERFVRGRPEIVEAHRVSGEGCYSLLVRVPDQTALNALLDDILAYGNYRLSLSIGRLK</sequence>
<accession>A0AA48RJA0</accession>
<dbReference type="Gene3D" id="3.30.70.920">
    <property type="match status" value="1"/>
</dbReference>
<dbReference type="Pfam" id="PF01037">
    <property type="entry name" value="AsnC_trans_reg"/>
    <property type="match status" value="1"/>
</dbReference>
<dbReference type="SUPFAM" id="SSF46785">
    <property type="entry name" value="Winged helix' DNA-binding domain"/>
    <property type="match status" value="1"/>
</dbReference>
<dbReference type="KEGG" id="bayd:BSPP4475_18900"/>
<evidence type="ECO:0000259" key="4">
    <source>
        <dbReference type="PROSITE" id="PS50956"/>
    </source>
</evidence>
<evidence type="ECO:0000313" key="6">
    <source>
        <dbReference type="Proteomes" id="UP001189619"/>
    </source>
</evidence>
<dbReference type="InterPro" id="IPR011008">
    <property type="entry name" value="Dimeric_a/b-barrel"/>
</dbReference>
<dbReference type="Gene3D" id="1.10.10.10">
    <property type="entry name" value="Winged helix-like DNA-binding domain superfamily/Winged helix DNA-binding domain"/>
    <property type="match status" value="1"/>
</dbReference>
<name>A0AA48RJA0_9BACL</name>
<proteinExistence type="predicted"/>
<dbReference type="InterPro" id="IPR036390">
    <property type="entry name" value="WH_DNA-bd_sf"/>
</dbReference>
<dbReference type="PANTHER" id="PTHR30154">
    <property type="entry name" value="LEUCINE-RESPONSIVE REGULATORY PROTEIN"/>
    <property type="match status" value="1"/>
</dbReference>
<dbReference type="PANTHER" id="PTHR30154:SF55">
    <property type="entry name" value="HTH-TYPE TRANSCRIPTIONAL REGULATOR LRPB"/>
    <property type="match status" value="1"/>
</dbReference>
<dbReference type="SUPFAM" id="SSF54909">
    <property type="entry name" value="Dimeric alpha+beta barrel"/>
    <property type="match status" value="1"/>
</dbReference>
<dbReference type="PROSITE" id="PS50956">
    <property type="entry name" value="HTH_ASNC_2"/>
    <property type="match status" value="1"/>
</dbReference>